<feature type="transmembrane region" description="Helical" evidence="5">
    <location>
        <begin position="22"/>
        <end position="47"/>
    </location>
</feature>
<dbReference type="Proteomes" id="UP000182800">
    <property type="component" value="Unassembled WGS sequence"/>
</dbReference>
<feature type="transmembrane region" description="Helical" evidence="5">
    <location>
        <begin position="234"/>
        <end position="258"/>
    </location>
</feature>
<evidence type="ECO:0000313" key="7">
    <source>
        <dbReference type="EMBL" id="SCC78275.1"/>
    </source>
</evidence>
<feature type="domain" description="Major facilitator superfamily (MFS) profile" evidence="6">
    <location>
        <begin position="25"/>
        <end position="500"/>
    </location>
</feature>
<dbReference type="PANTHER" id="PTHR23501:SF197">
    <property type="entry name" value="COMD"/>
    <property type="match status" value="1"/>
</dbReference>
<feature type="transmembrane region" description="Helical" evidence="5">
    <location>
        <begin position="176"/>
        <end position="197"/>
    </location>
</feature>
<dbReference type="PROSITE" id="PS00217">
    <property type="entry name" value="SUGAR_TRANSPORT_2"/>
    <property type="match status" value="1"/>
</dbReference>
<evidence type="ECO:0000256" key="3">
    <source>
        <dbReference type="ARBA" id="ARBA00022989"/>
    </source>
</evidence>
<feature type="transmembrane region" description="Helical" evidence="5">
    <location>
        <begin position="209"/>
        <end position="228"/>
    </location>
</feature>
<feature type="transmembrane region" description="Helical" evidence="5">
    <location>
        <begin position="279"/>
        <end position="302"/>
    </location>
</feature>
<organism evidence="7 8">
    <name type="scientific">Saliniramus fredricksonii</name>
    <dbReference type="NCBI Taxonomy" id="1653334"/>
    <lineage>
        <taxon>Bacteria</taxon>
        <taxon>Pseudomonadati</taxon>
        <taxon>Pseudomonadota</taxon>
        <taxon>Alphaproteobacteria</taxon>
        <taxon>Hyphomicrobiales</taxon>
        <taxon>Salinarimonadaceae</taxon>
        <taxon>Saliniramus</taxon>
    </lineage>
</organism>
<keyword evidence="3 5" id="KW-1133">Transmembrane helix</keyword>
<feature type="transmembrane region" description="Helical" evidence="5">
    <location>
        <begin position="477"/>
        <end position="495"/>
    </location>
</feature>
<comment type="subcellular location">
    <subcellularLocation>
        <location evidence="1">Membrane</location>
        <topology evidence="1">Multi-pass membrane protein</topology>
    </subcellularLocation>
</comment>
<keyword evidence="8" id="KW-1185">Reference proteome</keyword>
<dbReference type="RefSeq" id="WP_074443249.1">
    <property type="nucleotide sequence ID" value="NZ_FMBM01000001.1"/>
</dbReference>
<feature type="transmembrane region" description="Helical" evidence="5">
    <location>
        <begin position="90"/>
        <end position="109"/>
    </location>
</feature>
<dbReference type="PANTHER" id="PTHR23501">
    <property type="entry name" value="MAJOR FACILITATOR SUPERFAMILY"/>
    <property type="match status" value="1"/>
</dbReference>
<evidence type="ECO:0000256" key="1">
    <source>
        <dbReference type="ARBA" id="ARBA00004141"/>
    </source>
</evidence>
<dbReference type="Gene3D" id="1.20.1720.10">
    <property type="entry name" value="Multidrug resistance protein D"/>
    <property type="match status" value="1"/>
</dbReference>
<comment type="caution">
    <text evidence="7">The sequence shown here is derived from an EMBL/GenBank/DDBJ whole genome shotgun (WGS) entry which is preliminary data.</text>
</comment>
<evidence type="ECO:0000256" key="4">
    <source>
        <dbReference type="ARBA" id="ARBA00023136"/>
    </source>
</evidence>
<sequence>MSASPPPAAEPPVRPGSARASFLALFPSIMLPMFLGILDQTIVATALPAIAADLGNVERIAWIVVAYLIATATAAPVYGRLGDAFGRRKLLIVSLIVAMSGSTLCAFAVSTEMLVAARVLQGLGGGGLISLSQALIGQSVPPRERAQYQGYIAAVAVIASTVGPVIGGLLTEFFGWRAIFFFNIPFGLLAILLLLRLPPGTGEKEPFRFDWMGLVFFATFVWSTLILVEALRGGALAAMGPALALAGLAVAAAILLYFREKRVAQPLLPVTLLQNPSIWRADALAMSHGALFVSLIAFVPIYLRAVYGASAAEIGLMMLPMTAGVGFGGFAVGQVISRTGRTAIFPSLGLMIVGAMLLFLAFFAPAMSMLQFAWFLGVLSVFLGTVMGVVQVTVQSEAGKRMLGAAAASVAVARSFGAALGTAIVGAVLFAAVGATGIAISGPLEAVLQGSETALSGIDAATEAAIREAVATGFRSVFLTIFVFSMIGCALSWTIPRRTV</sequence>
<dbReference type="InterPro" id="IPR036259">
    <property type="entry name" value="MFS_trans_sf"/>
</dbReference>
<dbReference type="InterPro" id="IPR020846">
    <property type="entry name" value="MFS_dom"/>
</dbReference>
<dbReference type="SUPFAM" id="SSF103473">
    <property type="entry name" value="MFS general substrate transporter"/>
    <property type="match status" value="1"/>
</dbReference>
<protein>
    <submittedName>
        <fullName evidence="7">Predicted arabinose efflux permease, MFS family</fullName>
    </submittedName>
</protein>
<feature type="transmembrane region" description="Helical" evidence="5">
    <location>
        <begin position="115"/>
        <end position="136"/>
    </location>
</feature>
<feature type="transmembrane region" description="Helical" evidence="5">
    <location>
        <begin position="343"/>
        <end position="366"/>
    </location>
</feature>
<name>A0ABY0K459_9HYPH</name>
<dbReference type="Gene3D" id="1.20.1250.20">
    <property type="entry name" value="MFS general substrate transporter like domains"/>
    <property type="match status" value="1"/>
</dbReference>
<feature type="transmembrane region" description="Helical" evidence="5">
    <location>
        <begin position="314"/>
        <end position="336"/>
    </location>
</feature>
<feature type="transmembrane region" description="Helical" evidence="5">
    <location>
        <begin position="372"/>
        <end position="394"/>
    </location>
</feature>
<accession>A0ABY0K459</accession>
<proteinExistence type="predicted"/>
<keyword evidence="4 5" id="KW-0472">Membrane</keyword>
<keyword evidence="2 5" id="KW-0812">Transmembrane</keyword>
<evidence type="ECO:0000313" key="8">
    <source>
        <dbReference type="Proteomes" id="UP000182800"/>
    </source>
</evidence>
<dbReference type="InterPro" id="IPR011701">
    <property type="entry name" value="MFS"/>
</dbReference>
<dbReference type="InterPro" id="IPR005829">
    <property type="entry name" value="Sugar_transporter_CS"/>
</dbReference>
<dbReference type="Pfam" id="PF07690">
    <property type="entry name" value="MFS_1"/>
    <property type="match status" value="1"/>
</dbReference>
<evidence type="ECO:0000256" key="5">
    <source>
        <dbReference type="SAM" id="Phobius"/>
    </source>
</evidence>
<feature type="transmembrane region" description="Helical" evidence="5">
    <location>
        <begin position="148"/>
        <end position="170"/>
    </location>
</feature>
<evidence type="ECO:0000259" key="6">
    <source>
        <dbReference type="PROSITE" id="PS50850"/>
    </source>
</evidence>
<dbReference type="PRINTS" id="PR01036">
    <property type="entry name" value="TCRTETB"/>
</dbReference>
<feature type="transmembrane region" description="Helical" evidence="5">
    <location>
        <begin position="59"/>
        <end position="78"/>
    </location>
</feature>
<evidence type="ECO:0000256" key="2">
    <source>
        <dbReference type="ARBA" id="ARBA00022692"/>
    </source>
</evidence>
<reference evidence="7 8" key="1">
    <citation type="submission" date="2016-08" db="EMBL/GenBank/DDBJ databases">
        <authorList>
            <person name="Varghese N."/>
            <person name="Submissions Spin"/>
        </authorList>
    </citation>
    <scope>NUCLEOTIDE SEQUENCE [LARGE SCALE GENOMIC DNA]</scope>
    <source>
        <strain evidence="7 8">HL-109</strain>
    </source>
</reference>
<dbReference type="PROSITE" id="PS50850">
    <property type="entry name" value="MFS"/>
    <property type="match status" value="1"/>
</dbReference>
<gene>
    <name evidence="7" type="ORF">GA0071312_0188</name>
</gene>
<dbReference type="EMBL" id="FMBM01000001">
    <property type="protein sequence ID" value="SCC78275.1"/>
    <property type="molecule type" value="Genomic_DNA"/>
</dbReference>
<feature type="transmembrane region" description="Helical" evidence="5">
    <location>
        <begin position="415"/>
        <end position="440"/>
    </location>
</feature>